<feature type="signal peptide" evidence="2">
    <location>
        <begin position="1"/>
        <end position="23"/>
    </location>
</feature>
<evidence type="ECO:0000313" key="4">
    <source>
        <dbReference type="EMBL" id="CAF9932656.1"/>
    </source>
</evidence>
<dbReference type="OrthoDB" id="4177994at2759"/>
<dbReference type="SUPFAM" id="SSF55221">
    <property type="entry name" value="Yeast killer toxins"/>
    <property type="match status" value="2"/>
</dbReference>
<feature type="region of interest" description="Disordered" evidence="1">
    <location>
        <begin position="194"/>
        <end position="219"/>
    </location>
</feature>
<evidence type="ECO:0000313" key="5">
    <source>
        <dbReference type="Proteomes" id="UP000664203"/>
    </source>
</evidence>
<dbReference type="Proteomes" id="UP000664203">
    <property type="component" value="Unassembled WGS sequence"/>
</dbReference>
<keyword evidence="2" id="KW-0732">Signal</keyword>
<dbReference type="Pfam" id="PF09044">
    <property type="entry name" value="Kp4"/>
    <property type="match status" value="1"/>
</dbReference>
<evidence type="ECO:0000256" key="2">
    <source>
        <dbReference type="SAM" id="SignalP"/>
    </source>
</evidence>
<feature type="domain" description="Killer toxin Kp4" evidence="3">
    <location>
        <begin position="18"/>
        <end position="180"/>
    </location>
</feature>
<comment type="caution">
    <text evidence="4">The sequence shown here is derived from an EMBL/GenBank/DDBJ whole genome shotgun (WGS) entry which is preliminary data.</text>
</comment>
<protein>
    <recommendedName>
        <fullName evidence="3">Killer toxin Kp4 domain-containing protein</fullName>
    </recommendedName>
</protein>
<dbReference type="EMBL" id="CAJPDR010000333">
    <property type="protein sequence ID" value="CAF9932656.1"/>
    <property type="molecule type" value="Genomic_DNA"/>
</dbReference>
<sequence>MHYSKPVLSISALPFLFNSAASALGINCRGSGLCPRASWNDKQSETIVQALRDAIWTDADLNSTTYNNGDHIICVSQSQTITVGGSVSAGVTSGAGPEGGASGTVGASGTFSLSGSIGEGGICVFAQNLKSGANIDLGTVRGLTDALLEHGCSTCGSVPINFVTEGSNDPSDGILTFNYVANPYCIGSCLSASGTPQNNTKSRREINDMPKRLARPLFE</sequence>
<dbReference type="Gene3D" id="3.30.430.10">
    <property type="entry name" value="Killer Toxin P4, subunit A"/>
    <property type="match status" value="1"/>
</dbReference>
<keyword evidence="5" id="KW-1185">Reference proteome</keyword>
<accession>A0A8H3FXT7</accession>
<feature type="compositionally biased region" description="Basic and acidic residues" evidence="1">
    <location>
        <begin position="202"/>
        <end position="211"/>
    </location>
</feature>
<dbReference type="InterPro" id="IPR011329">
    <property type="entry name" value="Killer_tox_Kp4/SMK"/>
</dbReference>
<organism evidence="4 5">
    <name type="scientific">Alectoria fallacina</name>
    <dbReference type="NCBI Taxonomy" id="1903189"/>
    <lineage>
        <taxon>Eukaryota</taxon>
        <taxon>Fungi</taxon>
        <taxon>Dikarya</taxon>
        <taxon>Ascomycota</taxon>
        <taxon>Pezizomycotina</taxon>
        <taxon>Lecanoromycetes</taxon>
        <taxon>OSLEUM clade</taxon>
        <taxon>Lecanoromycetidae</taxon>
        <taxon>Lecanorales</taxon>
        <taxon>Lecanorineae</taxon>
        <taxon>Parmeliaceae</taxon>
        <taxon>Alectoria</taxon>
    </lineage>
</organism>
<evidence type="ECO:0000259" key="3">
    <source>
        <dbReference type="Pfam" id="PF09044"/>
    </source>
</evidence>
<dbReference type="InterPro" id="IPR015131">
    <property type="entry name" value="Killer_tox_Kp4"/>
</dbReference>
<dbReference type="AlphaFoldDB" id="A0A8H3FXT7"/>
<evidence type="ECO:0000256" key="1">
    <source>
        <dbReference type="SAM" id="MobiDB-lite"/>
    </source>
</evidence>
<proteinExistence type="predicted"/>
<dbReference type="GO" id="GO:0005576">
    <property type="term" value="C:extracellular region"/>
    <property type="evidence" value="ECO:0007669"/>
    <property type="project" value="InterPro"/>
</dbReference>
<reference evidence="4" key="1">
    <citation type="submission" date="2021-03" db="EMBL/GenBank/DDBJ databases">
        <authorList>
            <person name="Tagirdzhanova G."/>
        </authorList>
    </citation>
    <scope>NUCLEOTIDE SEQUENCE</scope>
</reference>
<feature type="chain" id="PRO_5034508474" description="Killer toxin Kp4 domain-containing protein" evidence="2">
    <location>
        <begin position="24"/>
        <end position="219"/>
    </location>
</feature>
<gene>
    <name evidence="4" type="ORF">ALECFALPRED_005346</name>
</gene>
<name>A0A8H3FXT7_9LECA</name>